<evidence type="ECO:0008006" key="3">
    <source>
        <dbReference type="Google" id="ProtNLM"/>
    </source>
</evidence>
<dbReference type="InterPro" id="IPR014845">
    <property type="entry name" value="GYD/TTHA1554"/>
</dbReference>
<keyword evidence="2" id="KW-1185">Reference proteome</keyword>
<reference evidence="1 2" key="1">
    <citation type="journal article" date="2019" name="Int. J. Syst. Evol. Microbiol.">
        <title>The Global Catalogue of Microorganisms (GCM) 10K type strain sequencing project: providing services to taxonomists for standard genome sequencing and annotation.</title>
        <authorList>
            <consortium name="The Broad Institute Genomics Platform"/>
            <consortium name="The Broad Institute Genome Sequencing Center for Infectious Disease"/>
            <person name="Wu L."/>
            <person name="Ma J."/>
        </authorList>
    </citation>
    <scope>NUCLEOTIDE SEQUENCE [LARGE SCALE GENOMIC DNA]</scope>
    <source>
        <strain evidence="1 2">JCM 14307</strain>
    </source>
</reference>
<organism evidence="1 2">
    <name type="scientific">Kribbella yunnanensis</name>
    <dbReference type="NCBI Taxonomy" id="190194"/>
    <lineage>
        <taxon>Bacteria</taxon>
        <taxon>Bacillati</taxon>
        <taxon>Actinomycetota</taxon>
        <taxon>Actinomycetes</taxon>
        <taxon>Propionibacteriales</taxon>
        <taxon>Kribbellaceae</taxon>
        <taxon>Kribbella</taxon>
    </lineage>
</organism>
<gene>
    <name evidence="1" type="ORF">GCM10009745_63150</name>
</gene>
<name>A0ABN2IKV9_9ACTN</name>
<dbReference type="RefSeq" id="WP_344160008.1">
    <property type="nucleotide sequence ID" value="NZ_BAAANF010000021.1"/>
</dbReference>
<evidence type="ECO:0000313" key="1">
    <source>
        <dbReference type="EMBL" id="GAA1706661.1"/>
    </source>
</evidence>
<dbReference type="Pfam" id="PF08734">
    <property type="entry name" value="GYD"/>
    <property type="match status" value="1"/>
</dbReference>
<proteinExistence type="predicted"/>
<evidence type="ECO:0000313" key="2">
    <source>
        <dbReference type="Proteomes" id="UP001500280"/>
    </source>
</evidence>
<sequence>MPRFLWQVTYTPEGSRGLAGEGGSARHEAVRAMFEQAGGRLEAFYYAFGPDDLIVIGELPDNATAAAFALNTNASGTAHSRATVLLTPEELDRAAQLDVAYRPPGQAPTSA</sequence>
<comment type="caution">
    <text evidence="1">The sequence shown here is derived from an EMBL/GenBank/DDBJ whole genome shotgun (WGS) entry which is preliminary data.</text>
</comment>
<dbReference type="Proteomes" id="UP001500280">
    <property type="component" value="Unassembled WGS sequence"/>
</dbReference>
<accession>A0ABN2IKV9</accession>
<dbReference type="EMBL" id="BAAANF010000021">
    <property type="protein sequence ID" value="GAA1706661.1"/>
    <property type="molecule type" value="Genomic_DNA"/>
</dbReference>
<protein>
    <recommendedName>
        <fullName evidence="3">GYD domain-containing protein</fullName>
    </recommendedName>
</protein>